<proteinExistence type="predicted"/>
<evidence type="ECO:0000313" key="1">
    <source>
        <dbReference type="EMBL" id="KKN73000.1"/>
    </source>
</evidence>
<name>A0A0F9SVK8_9ZZZZ</name>
<accession>A0A0F9SVK8</accession>
<protein>
    <submittedName>
        <fullName evidence="1">Uncharacterized protein</fullName>
    </submittedName>
</protein>
<reference evidence="1" key="1">
    <citation type="journal article" date="2015" name="Nature">
        <title>Complex archaea that bridge the gap between prokaryotes and eukaryotes.</title>
        <authorList>
            <person name="Spang A."/>
            <person name="Saw J.H."/>
            <person name="Jorgensen S.L."/>
            <person name="Zaremba-Niedzwiedzka K."/>
            <person name="Martijn J."/>
            <person name="Lind A.E."/>
            <person name="van Eijk R."/>
            <person name="Schleper C."/>
            <person name="Guy L."/>
            <person name="Ettema T.J."/>
        </authorList>
    </citation>
    <scope>NUCLEOTIDE SEQUENCE</scope>
</reference>
<organism evidence="1">
    <name type="scientific">marine sediment metagenome</name>
    <dbReference type="NCBI Taxonomy" id="412755"/>
    <lineage>
        <taxon>unclassified sequences</taxon>
        <taxon>metagenomes</taxon>
        <taxon>ecological metagenomes</taxon>
    </lineage>
</organism>
<sequence>MKVEDNESFLRGVLFAFDIVADFSEFAVCRRIISDVGHDKLKEVAEKQGNKEILELIEYVGVE</sequence>
<gene>
    <name evidence="1" type="ORF">LCGC14_0405540</name>
</gene>
<dbReference type="EMBL" id="LAZR01000352">
    <property type="protein sequence ID" value="KKN73000.1"/>
    <property type="molecule type" value="Genomic_DNA"/>
</dbReference>
<dbReference type="AlphaFoldDB" id="A0A0F9SVK8"/>
<comment type="caution">
    <text evidence="1">The sequence shown here is derived from an EMBL/GenBank/DDBJ whole genome shotgun (WGS) entry which is preliminary data.</text>
</comment>